<feature type="non-terminal residue" evidence="1">
    <location>
        <position position="1"/>
    </location>
</feature>
<proteinExistence type="predicted"/>
<protein>
    <submittedName>
        <fullName evidence="1">7293_t:CDS:1</fullName>
    </submittedName>
</protein>
<organism evidence="1 2">
    <name type="scientific">Gigaspora margarita</name>
    <dbReference type="NCBI Taxonomy" id="4874"/>
    <lineage>
        <taxon>Eukaryota</taxon>
        <taxon>Fungi</taxon>
        <taxon>Fungi incertae sedis</taxon>
        <taxon>Mucoromycota</taxon>
        <taxon>Glomeromycotina</taxon>
        <taxon>Glomeromycetes</taxon>
        <taxon>Diversisporales</taxon>
        <taxon>Gigasporaceae</taxon>
        <taxon>Gigaspora</taxon>
    </lineage>
</organism>
<dbReference type="Proteomes" id="UP000789901">
    <property type="component" value="Unassembled WGS sequence"/>
</dbReference>
<sequence>EITRLFEFGKFREIEKYTKKSLRSKDYKDEEFESIIEENKILIEGVHPLEVFKHNAEK</sequence>
<accession>A0ABN7X8Y3</accession>
<evidence type="ECO:0000313" key="1">
    <source>
        <dbReference type="EMBL" id="CAG8849926.1"/>
    </source>
</evidence>
<reference evidence="1 2" key="1">
    <citation type="submission" date="2021-06" db="EMBL/GenBank/DDBJ databases">
        <authorList>
            <person name="Kallberg Y."/>
            <person name="Tangrot J."/>
            <person name="Rosling A."/>
        </authorList>
    </citation>
    <scope>NUCLEOTIDE SEQUENCE [LARGE SCALE GENOMIC DNA]</scope>
    <source>
        <strain evidence="1 2">120-4 pot B 10/14</strain>
    </source>
</reference>
<comment type="caution">
    <text evidence="1">The sequence shown here is derived from an EMBL/GenBank/DDBJ whole genome shotgun (WGS) entry which is preliminary data.</text>
</comment>
<name>A0ABN7X8Y3_GIGMA</name>
<dbReference type="EMBL" id="CAJVQB010098643">
    <property type="protein sequence ID" value="CAG8849926.1"/>
    <property type="molecule type" value="Genomic_DNA"/>
</dbReference>
<gene>
    <name evidence="1" type="ORF">GMARGA_LOCUS39951</name>
</gene>
<keyword evidence="2" id="KW-1185">Reference proteome</keyword>
<evidence type="ECO:0000313" key="2">
    <source>
        <dbReference type="Proteomes" id="UP000789901"/>
    </source>
</evidence>
<feature type="non-terminal residue" evidence="1">
    <location>
        <position position="58"/>
    </location>
</feature>